<dbReference type="WBParaSite" id="nRc.2.0.1.t38843-RA">
    <property type="protein sequence ID" value="nRc.2.0.1.t38843-RA"/>
    <property type="gene ID" value="nRc.2.0.1.g38843"/>
</dbReference>
<dbReference type="AlphaFoldDB" id="A0A915KLD7"/>
<organism evidence="1 2">
    <name type="scientific">Romanomermis culicivorax</name>
    <name type="common">Nematode worm</name>
    <dbReference type="NCBI Taxonomy" id="13658"/>
    <lineage>
        <taxon>Eukaryota</taxon>
        <taxon>Metazoa</taxon>
        <taxon>Ecdysozoa</taxon>
        <taxon>Nematoda</taxon>
        <taxon>Enoplea</taxon>
        <taxon>Dorylaimia</taxon>
        <taxon>Mermithida</taxon>
        <taxon>Mermithoidea</taxon>
        <taxon>Mermithidae</taxon>
        <taxon>Romanomermis</taxon>
    </lineage>
</organism>
<sequence>EFTRVFLSCSVDVLELVLSGSNFSLESDKKQVLINLKKKGKLFSSVINLKLIIATLKFPGSSTVQSQRRVQLIDLHPNFTNDVVIKIIKTSTKKRFEYRQLLG</sequence>
<dbReference type="Proteomes" id="UP000887565">
    <property type="component" value="Unplaced"/>
</dbReference>
<name>A0A915KLD7_ROMCU</name>
<evidence type="ECO:0000313" key="1">
    <source>
        <dbReference type="Proteomes" id="UP000887565"/>
    </source>
</evidence>
<protein>
    <submittedName>
        <fullName evidence="2">Uncharacterized protein</fullName>
    </submittedName>
</protein>
<reference evidence="2" key="1">
    <citation type="submission" date="2022-11" db="UniProtKB">
        <authorList>
            <consortium name="WormBaseParasite"/>
        </authorList>
    </citation>
    <scope>IDENTIFICATION</scope>
</reference>
<evidence type="ECO:0000313" key="2">
    <source>
        <dbReference type="WBParaSite" id="nRc.2.0.1.t38843-RA"/>
    </source>
</evidence>
<accession>A0A915KLD7</accession>
<keyword evidence="1" id="KW-1185">Reference proteome</keyword>
<proteinExistence type="predicted"/>